<dbReference type="InterPro" id="IPR006118">
    <property type="entry name" value="Recombinase_CS"/>
</dbReference>
<keyword evidence="7" id="KW-1185">Reference proteome</keyword>
<dbReference type="SMART" id="SM00857">
    <property type="entry name" value="Resolvase"/>
    <property type="match status" value="1"/>
</dbReference>
<gene>
    <name evidence="6" type="ORF">APAC_2507</name>
</gene>
<dbReference type="Pfam" id="PF00239">
    <property type="entry name" value="Resolvase"/>
    <property type="match status" value="1"/>
</dbReference>
<dbReference type="InterPro" id="IPR006119">
    <property type="entry name" value="Resolv_N"/>
</dbReference>
<proteinExistence type="inferred from homology"/>
<evidence type="ECO:0000313" key="7">
    <source>
        <dbReference type="Proteomes" id="UP000322726"/>
    </source>
</evidence>
<dbReference type="CDD" id="cd03768">
    <property type="entry name" value="SR_ResInv"/>
    <property type="match status" value="1"/>
</dbReference>
<evidence type="ECO:0000313" key="6">
    <source>
        <dbReference type="EMBL" id="QEP35560.1"/>
    </source>
</evidence>
<keyword evidence="5" id="KW-0233">DNA recombination</keyword>
<reference evidence="7" key="1">
    <citation type="submission" date="2019-09" db="EMBL/GenBank/DDBJ databases">
        <title>Complete genome sequencing of four Arcobacter species reveals a diverse suite of mobile elements.</title>
        <authorList>
            <person name="On S.L.W."/>
            <person name="Miller W.G."/>
            <person name="Biggs P."/>
            <person name="Cornelius A."/>
            <person name="Vandamme P."/>
        </authorList>
    </citation>
    <scope>NUCLEOTIDE SEQUENCE [LARGE SCALE GENOMIC DNA]</scope>
    <source>
        <strain evidence="7">LMG 26638</strain>
    </source>
</reference>
<evidence type="ECO:0000256" key="3">
    <source>
        <dbReference type="ARBA" id="ARBA00023100"/>
    </source>
</evidence>
<dbReference type="InterPro" id="IPR050639">
    <property type="entry name" value="SSR_resolvase"/>
</dbReference>
<accession>A0A5C2H9A5</accession>
<name>A0A5C2H9A5_9BACT</name>
<dbReference type="EMBL" id="CP035928">
    <property type="protein sequence ID" value="QEP35560.1"/>
    <property type="molecule type" value="Genomic_DNA"/>
</dbReference>
<evidence type="ECO:0000256" key="5">
    <source>
        <dbReference type="ARBA" id="ARBA00023172"/>
    </source>
</evidence>
<dbReference type="PROSITE" id="PS51736">
    <property type="entry name" value="RECOMBINASES_3"/>
    <property type="match status" value="1"/>
</dbReference>
<evidence type="ECO:0000256" key="2">
    <source>
        <dbReference type="ARBA" id="ARBA00022908"/>
    </source>
</evidence>
<dbReference type="FunFam" id="3.40.50.1390:FF:000001">
    <property type="entry name" value="DNA recombinase"/>
    <property type="match status" value="1"/>
</dbReference>
<dbReference type="Proteomes" id="UP000322726">
    <property type="component" value="Chromosome"/>
</dbReference>
<keyword evidence="2" id="KW-0229">DNA integration</keyword>
<dbReference type="GO" id="GO:0015074">
    <property type="term" value="P:DNA integration"/>
    <property type="evidence" value="ECO:0007669"/>
    <property type="project" value="UniProtKB-KW"/>
</dbReference>
<protein>
    <submittedName>
        <fullName evidence="6">Resolvase</fullName>
    </submittedName>
</protein>
<sequence>MNVGYARVSTSSQNLENQINQLKSAGCKKIFSEKRSGKNEADREQFKVMMDFVREGDVLYITKLDRLARSVIDLHNIAKFLESKDVNLKVLHQNIDTTSPAGRLLFTMLGAIAEFERDLINERVKEGIEAAKKKGVHFGRKAILSTKEKNVIYKQHEKGKSVALLSKLFGEVT</sequence>
<comment type="similarity">
    <text evidence="1">Belongs to the site-specific recombinase resolvase family.</text>
</comment>
<dbReference type="PANTHER" id="PTHR30461">
    <property type="entry name" value="DNA-INVERTASE FROM LAMBDOID PROPHAGE"/>
    <property type="match status" value="1"/>
</dbReference>
<keyword evidence="4" id="KW-0238">DNA-binding</keyword>
<dbReference type="RefSeq" id="WP_130234444.1">
    <property type="nucleotide sequence ID" value="NZ_BMEF01000056.1"/>
</dbReference>
<keyword evidence="3" id="KW-0230">DNA invertase</keyword>
<evidence type="ECO:0000256" key="4">
    <source>
        <dbReference type="ARBA" id="ARBA00023125"/>
    </source>
</evidence>
<dbReference type="KEGG" id="apai:APAC_2507"/>
<reference evidence="6 7" key="3">
    <citation type="submission" date="2019-09" db="EMBL/GenBank/DDBJ databases">
        <title>Taxonomic note: a critical rebuttal of the proposed division of the genus Arcobacter into six genera, emended descriptions of Arcobacter anaerophilus and the genus Arcobacter, and an assessment of genus-level boundaries for Epsilonproteobacteria using in silico genomic comparator tools.</title>
        <authorList>
            <person name="On S.L.W."/>
            <person name="Miller W.G."/>
            <person name="Biggs P."/>
            <person name="Cornelius A."/>
            <person name="Vandamme P."/>
        </authorList>
    </citation>
    <scope>NUCLEOTIDE SEQUENCE [LARGE SCALE GENOMIC DNA]</scope>
    <source>
        <strain evidence="6 7">LMG 26638</strain>
    </source>
</reference>
<dbReference type="PROSITE" id="PS00397">
    <property type="entry name" value="RECOMBINASES_1"/>
    <property type="match status" value="1"/>
</dbReference>
<dbReference type="GO" id="GO:0000150">
    <property type="term" value="F:DNA strand exchange activity"/>
    <property type="evidence" value="ECO:0007669"/>
    <property type="project" value="UniProtKB-KW"/>
</dbReference>
<dbReference type="Gene3D" id="3.40.50.1390">
    <property type="entry name" value="Resolvase, N-terminal catalytic domain"/>
    <property type="match status" value="1"/>
</dbReference>
<reference evidence="6 7" key="2">
    <citation type="submission" date="2019-09" db="EMBL/GenBank/DDBJ databases">
        <title>Complete genome sequencing of four Arcobacter species reveals a diverse suite of mobile elements.</title>
        <authorList>
            <person name="Miller W.G."/>
            <person name="Yee E."/>
            <person name="Bono J.L."/>
        </authorList>
    </citation>
    <scope>NUCLEOTIDE SEQUENCE [LARGE SCALE GENOMIC DNA]</scope>
    <source>
        <strain evidence="6 7">LMG 26638</strain>
    </source>
</reference>
<dbReference type="OrthoDB" id="9797501at2"/>
<evidence type="ECO:0000256" key="1">
    <source>
        <dbReference type="ARBA" id="ARBA00009913"/>
    </source>
</evidence>
<organism evidence="6 7">
    <name type="scientific">Malaciobacter pacificus</name>
    <dbReference type="NCBI Taxonomy" id="1080223"/>
    <lineage>
        <taxon>Bacteria</taxon>
        <taxon>Pseudomonadati</taxon>
        <taxon>Campylobacterota</taxon>
        <taxon>Epsilonproteobacteria</taxon>
        <taxon>Campylobacterales</taxon>
        <taxon>Arcobacteraceae</taxon>
        <taxon>Malaciobacter</taxon>
    </lineage>
</organism>
<dbReference type="GO" id="GO:0003677">
    <property type="term" value="F:DNA binding"/>
    <property type="evidence" value="ECO:0007669"/>
    <property type="project" value="UniProtKB-KW"/>
</dbReference>
<dbReference type="AlphaFoldDB" id="A0A5C2H9A5"/>
<dbReference type="PANTHER" id="PTHR30461:SF26">
    <property type="entry name" value="RESOLVASE HOMOLOG YNEB"/>
    <property type="match status" value="1"/>
</dbReference>
<dbReference type="SUPFAM" id="SSF53041">
    <property type="entry name" value="Resolvase-like"/>
    <property type="match status" value="1"/>
</dbReference>
<dbReference type="InterPro" id="IPR036162">
    <property type="entry name" value="Resolvase-like_N_sf"/>
</dbReference>